<proteinExistence type="predicted"/>
<keyword evidence="5" id="KW-0812">Transmembrane</keyword>
<organism evidence="7 8">
    <name type="scientific">Glaciecola petra</name>
    <dbReference type="NCBI Taxonomy" id="3075602"/>
    <lineage>
        <taxon>Bacteria</taxon>
        <taxon>Pseudomonadati</taxon>
        <taxon>Pseudomonadota</taxon>
        <taxon>Gammaproteobacteria</taxon>
        <taxon>Alteromonadales</taxon>
        <taxon>Alteromonadaceae</taxon>
        <taxon>Glaciecola</taxon>
    </lineage>
</organism>
<dbReference type="SMART" id="SM00283">
    <property type="entry name" value="MA"/>
    <property type="match status" value="1"/>
</dbReference>
<evidence type="ECO:0000256" key="3">
    <source>
        <dbReference type="PROSITE-ProRule" id="PRU00284"/>
    </source>
</evidence>
<dbReference type="SUPFAM" id="SSF58104">
    <property type="entry name" value="Methyl-accepting chemotaxis protein (MCP) signaling domain"/>
    <property type="match status" value="1"/>
</dbReference>
<feature type="transmembrane region" description="Helical" evidence="5">
    <location>
        <begin position="113"/>
        <end position="137"/>
    </location>
</feature>
<evidence type="ECO:0000313" key="7">
    <source>
        <dbReference type="EMBL" id="MDT0595517.1"/>
    </source>
</evidence>
<keyword evidence="2 3" id="KW-0807">Transducer</keyword>
<dbReference type="PANTHER" id="PTHR32089">
    <property type="entry name" value="METHYL-ACCEPTING CHEMOTAXIS PROTEIN MCPB"/>
    <property type="match status" value="1"/>
</dbReference>
<feature type="coiled-coil region" evidence="4">
    <location>
        <begin position="477"/>
        <end position="504"/>
    </location>
</feature>
<keyword evidence="4" id="KW-0175">Coiled coil</keyword>
<feature type="transmembrane region" description="Helical" evidence="5">
    <location>
        <begin position="149"/>
        <end position="171"/>
    </location>
</feature>
<evidence type="ECO:0000256" key="5">
    <source>
        <dbReference type="SAM" id="Phobius"/>
    </source>
</evidence>
<dbReference type="CDD" id="cd11386">
    <property type="entry name" value="MCP_signal"/>
    <property type="match status" value="1"/>
</dbReference>
<evidence type="ECO:0000256" key="4">
    <source>
        <dbReference type="SAM" id="Coils"/>
    </source>
</evidence>
<evidence type="ECO:0000259" key="6">
    <source>
        <dbReference type="PROSITE" id="PS50111"/>
    </source>
</evidence>
<sequence length="504" mass="54274">MIDVANLANDDRKSPLAKTQKLFCGVMIGQILLSILIGLFTGNIVVGLLASVTIAAVPIYFCLKQPDKALTRHLVAIAIQLLAALHIQMTMGMTEMHFGVFVMLAFLSFYRDWMVIVTGTLVIAVHHVLGFASQLMGGSIIVFEDAQPAFMILVIHASFAVAECLVLVFMAHQAKQEHAIALDTNIAIGKITKQEGTLDLRDENIPQNPNLKDLAAMLNAFKSLAIQTQEVGAQVANVSDKVKQSSNSLTDTVVDQNGQVNSISDSINSITSSIKEVADLSHNANDIADAAKESTNETTSAINSSQSNIADLKSTLETTSKAISDLSQKCENISTVMQSIKSVAEQTNLLALNAAIESARAGEHGRGFAVVADEVRNLAIKSKESAEEIEKITSLLTESANHSVENMDQCVEVVDRAVSSSENATSNMASVLQSIEQVNHNVTNVATSAAQQASVSETISENAIHLHDSFDLEHKQVESLQDEVTQLNNLADQLNLQLQQFRLA</sequence>
<comment type="caution">
    <text evidence="7">The sequence shown here is derived from an EMBL/GenBank/DDBJ whole genome shotgun (WGS) entry which is preliminary data.</text>
</comment>
<dbReference type="EMBL" id="JAVRHX010000003">
    <property type="protein sequence ID" value="MDT0595517.1"/>
    <property type="molecule type" value="Genomic_DNA"/>
</dbReference>
<dbReference type="InterPro" id="IPR004089">
    <property type="entry name" value="MCPsignal_dom"/>
</dbReference>
<dbReference type="Pfam" id="PF00015">
    <property type="entry name" value="MCPsignal"/>
    <property type="match status" value="1"/>
</dbReference>
<feature type="transmembrane region" description="Helical" evidence="5">
    <location>
        <begin position="75"/>
        <end position="93"/>
    </location>
</feature>
<dbReference type="PROSITE" id="PS50111">
    <property type="entry name" value="CHEMOTAXIS_TRANSDUC_2"/>
    <property type="match status" value="1"/>
</dbReference>
<feature type="domain" description="Methyl-accepting transducer" evidence="6">
    <location>
        <begin position="231"/>
        <end position="467"/>
    </location>
</feature>
<evidence type="ECO:0000256" key="2">
    <source>
        <dbReference type="ARBA" id="ARBA00023224"/>
    </source>
</evidence>
<feature type="transmembrane region" description="Helical" evidence="5">
    <location>
        <begin position="22"/>
        <end position="40"/>
    </location>
</feature>
<evidence type="ECO:0000256" key="1">
    <source>
        <dbReference type="ARBA" id="ARBA00004370"/>
    </source>
</evidence>
<dbReference type="Gene3D" id="1.10.287.950">
    <property type="entry name" value="Methyl-accepting chemotaxis protein"/>
    <property type="match status" value="1"/>
</dbReference>
<name>A0ABU2ZSB1_9ALTE</name>
<feature type="transmembrane region" description="Helical" evidence="5">
    <location>
        <begin position="46"/>
        <end position="63"/>
    </location>
</feature>
<reference evidence="7 8" key="1">
    <citation type="submission" date="2023-09" db="EMBL/GenBank/DDBJ databases">
        <authorList>
            <person name="Rey-Velasco X."/>
        </authorList>
    </citation>
    <scope>NUCLEOTIDE SEQUENCE [LARGE SCALE GENOMIC DNA]</scope>
    <source>
        <strain evidence="7 8">P117</strain>
    </source>
</reference>
<comment type="subcellular location">
    <subcellularLocation>
        <location evidence="1">Membrane</location>
    </subcellularLocation>
</comment>
<keyword evidence="8" id="KW-1185">Reference proteome</keyword>
<dbReference type="RefSeq" id="WP_311369034.1">
    <property type="nucleotide sequence ID" value="NZ_JAVRHX010000003.1"/>
</dbReference>
<dbReference type="PANTHER" id="PTHR32089:SF112">
    <property type="entry name" value="LYSOZYME-LIKE PROTEIN-RELATED"/>
    <property type="match status" value="1"/>
</dbReference>
<keyword evidence="5" id="KW-0472">Membrane</keyword>
<gene>
    <name evidence="7" type="ORF">RM552_11725</name>
</gene>
<evidence type="ECO:0000313" key="8">
    <source>
        <dbReference type="Proteomes" id="UP001253545"/>
    </source>
</evidence>
<protein>
    <submittedName>
        <fullName evidence="7">Methyl-accepting chemotaxis protein</fullName>
    </submittedName>
</protein>
<dbReference type="Proteomes" id="UP001253545">
    <property type="component" value="Unassembled WGS sequence"/>
</dbReference>
<keyword evidence="5" id="KW-1133">Transmembrane helix</keyword>
<accession>A0ABU2ZSB1</accession>